<comment type="caution">
    <text evidence="1">The sequence shown here is derived from an EMBL/GenBank/DDBJ whole genome shotgun (WGS) entry which is preliminary data.</text>
</comment>
<sequence length="87" mass="10169">MSYYLLHTGENAELHQRATDRKTSKRKSLAALMGIQLVTKPHSTYEIDIRHDKAGNYRRSMEKSFQLKSALGKRIVLGPTLFWEMWM</sequence>
<dbReference type="EMBL" id="JAWDGP010006274">
    <property type="protein sequence ID" value="KAK3744158.1"/>
    <property type="molecule type" value="Genomic_DNA"/>
</dbReference>
<protein>
    <submittedName>
        <fullName evidence="1">Uncharacterized protein</fullName>
    </submittedName>
</protein>
<name>A0AAE0YFV8_9GAST</name>
<dbReference type="AlphaFoldDB" id="A0AAE0YFV8"/>
<evidence type="ECO:0000313" key="2">
    <source>
        <dbReference type="Proteomes" id="UP001283361"/>
    </source>
</evidence>
<organism evidence="1 2">
    <name type="scientific">Elysia crispata</name>
    <name type="common">lettuce slug</name>
    <dbReference type="NCBI Taxonomy" id="231223"/>
    <lineage>
        <taxon>Eukaryota</taxon>
        <taxon>Metazoa</taxon>
        <taxon>Spiralia</taxon>
        <taxon>Lophotrochozoa</taxon>
        <taxon>Mollusca</taxon>
        <taxon>Gastropoda</taxon>
        <taxon>Heterobranchia</taxon>
        <taxon>Euthyneura</taxon>
        <taxon>Panpulmonata</taxon>
        <taxon>Sacoglossa</taxon>
        <taxon>Placobranchoidea</taxon>
        <taxon>Plakobranchidae</taxon>
        <taxon>Elysia</taxon>
    </lineage>
</organism>
<evidence type="ECO:0000313" key="1">
    <source>
        <dbReference type="EMBL" id="KAK3744158.1"/>
    </source>
</evidence>
<proteinExistence type="predicted"/>
<dbReference type="Proteomes" id="UP001283361">
    <property type="component" value="Unassembled WGS sequence"/>
</dbReference>
<keyword evidence="2" id="KW-1185">Reference proteome</keyword>
<accession>A0AAE0YFV8</accession>
<gene>
    <name evidence="1" type="ORF">RRG08_064185</name>
</gene>
<reference evidence="1" key="1">
    <citation type="journal article" date="2023" name="G3 (Bethesda)">
        <title>A reference genome for the long-term kleptoplast-retaining sea slug Elysia crispata morphotype clarki.</title>
        <authorList>
            <person name="Eastman K.E."/>
            <person name="Pendleton A.L."/>
            <person name="Shaikh M.A."/>
            <person name="Suttiyut T."/>
            <person name="Ogas R."/>
            <person name="Tomko P."/>
            <person name="Gavelis G."/>
            <person name="Widhalm J.R."/>
            <person name="Wisecaver J.H."/>
        </authorList>
    </citation>
    <scope>NUCLEOTIDE SEQUENCE</scope>
    <source>
        <strain evidence="1">ECLA1</strain>
    </source>
</reference>